<proteinExistence type="predicted"/>
<dbReference type="Pfam" id="PF00646">
    <property type="entry name" value="F-box"/>
    <property type="match status" value="1"/>
</dbReference>
<organism evidence="2 3">
    <name type="scientific">Mycena maculata</name>
    <dbReference type="NCBI Taxonomy" id="230809"/>
    <lineage>
        <taxon>Eukaryota</taxon>
        <taxon>Fungi</taxon>
        <taxon>Dikarya</taxon>
        <taxon>Basidiomycota</taxon>
        <taxon>Agaricomycotina</taxon>
        <taxon>Agaricomycetes</taxon>
        <taxon>Agaricomycetidae</taxon>
        <taxon>Agaricales</taxon>
        <taxon>Marasmiineae</taxon>
        <taxon>Mycenaceae</taxon>
        <taxon>Mycena</taxon>
    </lineage>
</organism>
<reference evidence="2" key="1">
    <citation type="submission" date="2023-03" db="EMBL/GenBank/DDBJ databases">
        <title>Massive genome expansion in bonnet fungi (Mycena s.s.) driven by repeated elements and novel gene families across ecological guilds.</title>
        <authorList>
            <consortium name="Lawrence Berkeley National Laboratory"/>
            <person name="Harder C.B."/>
            <person name="Miyauchi S."/>
            <person name="Viragh M."/>
            <person name="Kuo A."/>
            <person name="Thoen E."/>
            <person name="Andreopoulos B."/>
            <person name="Lu D."/>
            <person name="Skrede I."/>
            <person name="Drula E."/>
            <person name="Henrissat B."/>
            <person name="Morin E."/>
            <person name="Kohler A."/>
            <person name="Barry K."/>
            <person name="LaButti K."/>
            <person name="Morin E."/>
            <person name="Salamov A."/>
            <person name="Lipzen A."/>
            <person name="Mereny Z."/>
            <person name="Hegedus B."/>
            <person name="Baldrian P."/>
            <person name="Stursova M."/>
            <person name="Weitz H."/>
            <person name="Taylor A."/>
            <person name="Grigoriev I.V."/>
            <person name="Nagy L.G."/>
            <person name="Martin F."/>
            <person name="Kauserud H."/>
        </authorList>
    </citation>
    <scope>NUCLEOTIDE SEQUENCE</scope>
    <source>
        <strain evidence="2">CBHHK188m</strain>
    </source>
</reference>
<dbReference type="CDD" id="cd09917">
    <property type="entry name" value="F-box_SF"/>
    <property type="match status" value="1"/>
</dbReference>
<gene>
    <name evidence="2" type="ORF">DFH07DRAFT_979118</name>
</gene>
<dbReference type="EMBL" id="JARJLG010000011">
    <property type="protein sequence ID" value="KAJ7776909.1"/>
    <property type="molecule type" value="Genomic_DNA"/>
</dbReference>
<evidence type="ECO:0000313" key="2">
    <source>
        <dbReference type="EMBL" id="KAJ7776909.1"/>
    </source>
</evidence>
<protein>
    <recommendedName>
        <fullName evidence="1">F-box domain-containing protein</fullName>
    </recommendedName>
</protein>
<dbReference type="AlphaFoldDB" id="A0AAD7K2F6"/>
<comment type="caution">
    <text evidence="2">The sequence shown here is derived from an EMBL/GenBank/DDBJ whole genome shotgun (WGS) entry which is preliminary data.</text>
</comment>
<dbReference type="Proteomes" id="UP001215280">
    <property type="component" value="Unassembled WGS sequence"/>
</dbReference>
<evidence type="ECO:0000313" key="3">
    <source>
        <dbReference type="Proteomes" id="UP001215280"/>
    </source>
</evidence>
<evidence type="ECO:0000259" key="1">
    <source>
        <dbReference type="PROSITE" id="PS50181"/>
    </source>
</evidence>
<name>A0AAD7K2F6_9AGAR</name>
<keyword evidence="3" id="KW-1185">Reference proteome</keyword>
<feature type="domain" description="F-box" evidence="1">
    <location>
        <begin position="1"/>
        <end position="44"/>
    </location>
</feature>
<accession>A0AAD7K2F6</accession>
<sequence length="480" mass="53014">MSSRVPNELWLEIFQHLPTDTLKNLALTYHRFQILSRSFIFASFTFHPYGIYTDEYRENPPLLLPPAAAVASYLERLDFWTSDEIAPLVRSCRVDPWYAWRRGDCVPTPTPYLLRDAFFARLGRFSLERLHAKTLHFTRAGLAALCGLSLHHLGLEMCSFPTGDPGRASLALSIPSFTFQTNWHPPFAAASWVPRLRPDRLRVLQISADPAFLGDLVHDAFPRVQRLALTLDPAHMPLNLAFLAKFPGVQVFRMDAYHRTEGPLPPMQGAGIGPALPALKEYRGTYQALPAFLALPTLARVVTSCSAAHLAAALHARPPTSVTALHLELDNFDAAALDPICAVFPRLLELRIKITFAVAGDEHAIPSLFRGLAAAPRVPPGLACLVLECTFAYPDGAGAVPGLPAVRDALVARCPRLTSLWIDGHNFLLQWRKAPDGTLHERALDDVVRLHQPGAGGVPANLGTWLVIRREAVAAFWDTR</sequence>
<dbReference type="PROSITE" id="PS50181">
    <property type="entry name" value="FBOX"/>
    <property type="match status" value="1"/>
</dbReference>
<dbReference type="InterPro" id="IPR001810">
    <property type="entry name" value="F-box_dom"/>
</dbReference>